<comment type="caution">
    <text evidence="2">The sequence shown here is derived from an EMBL/GenBank/DDBJ whole genome shotgun (WGS) entry which is preliminary data.</text>
</comment>
<organism evidence="2 3">
    <name type="scientific">Methylobacterium adhaesivum</name>
    <dbReference type="NCBI Taxonomy" id="333297"/>
    <lineage>
        <taxon>Bacteria</taxon>
        <taxon>Pseudomonadati</taxon>
        <taxon>Pseudomonadota</taxon>
        <taxon>Alphaproteobacteria</taxon>
        <taxon>Hyphomicrobiales</taxon>
        <taxon>Methylobacteriaceae</taxon>
        <taxon>Methylobacterium</taxon>
    </lineage>
</organism>
<name>A0ABT8BGW5_9HYPH</name>
<protein>
    <submittedName>
        <fullName evidence="2">WcbI family polysaccharide biosynthesis putative acetyltransferase</fullName>
    </submittedName>
</protein>
<sequence length="297" mass="32660">MGNCQAEGIGRALSLLLPDAQVTLVPLATLRRDHGSVAQLRRHLAPFDHVFTQFFPDGFLDGGNVHALAQGNARLRLFPTILFPAFHPDMVHVGDIGALSAARLVHSPMGPYHSAIALCAYREGRTVDETLALFRDDVFACLGYYEAWVDASAYLLGSARDIDFPLEAELARWSRRGCFMHVLNHPKLFVLGDLARRLAREAGLKPADIPVEDYLADDLATDAVWPLYPEIARRYGLVGSLRFKPKELAGTTAPTLLDHAAFVSGSFETYARLPVDSLVCPRVAAWRDDPAVRAIFA</sequence>
<dbReference type="Gene3D" id="3.40.50.12080">
    <property type="match status" value="1"/>
</dbReference>
<keyword evidence="3" id="KW-1185">Reference proteome</keyword>
<feature type="domain" description="Polysaccharide biosynthesis enzyme WcbI" evidence="1">
    <location>
        <begin position="1"/>
        <end position="206"/>
    </location>
</feature>
<evidence type="ECO:0000313" key="3">
    <source>
        <dbReference type="Proteomes" id="UP001224644"/>
    </source>
</evidence>
<proteinExistence type="predicted"/>
<accession>A0ABT8BGW5</accession>
<dbReference type="Pfam" id="PF18588">
    <property type="entry name" value="WcbI"/>
    <property type="match status" value="1"/>
</dbReference>
<dbReference type="InterPro" id="IPR041307">
    <property type="entry name" value="WcbI"/>
</dbReference>
<dbReference type="EMBL" id="JAUFPX010000005">
    <property type="protein sequence ID" value="MDN3590526.1"/>
    <property type="molecule type" value="Genomic_DNA"/>
</dbReference>
<gene>
    <name evidence="2" type="ORF">QWZ12_07850</name>
</gene>
<evidence type="ECO:0000259" key="1">
    <source>
        <dbReference type="Pfam" id="PF18588"/>
    </source>
</evidence>
<reference evidence="3" key="1">
    <citation type="journal article" date="2019" name="Int. J. Syst. Evol. Microbiol.">
        <title>The Global Catalogue of Microorganisms (GCM) 10K type strain sequencing project: providing services to taxonomists for standard genome sequencing and annotation.</title>
        <authorList>
            <consortium name="The Broad Institute Genomics Platform"/>
            <consortium name="The Broad Institute Genome Sequencing Center for Infectious Disease"/>
            <person name="Wu L."/>
            <person name="Ma J."/>
        </authorList>
    </citation>
    <scope>NUCLEOTIDE SEQUENCE [LARGE SCALE GENOMIC DNA]</scope>
    <source>
        <strain evidence="3">CECT 7069</strain>
    </source>
</reference>
<evidence type="ECO:0000313" key="2">
    <source>
        <dbReference type="EMBL" id="MDN3590526.1"/>
    </source>
</evidence>
<dbReference type="Proteomes" id="UP001224644">
    <property type="component" value="Unassembled WGS sequence"/>
</dbReference>